<dbReference type="Proteomes" id="UP001251849">
    <property type="component" value="Unassembled WGS sequence"/>
</dbReference>
<comment type="caution">
    <text evidence="2">The sequence shown here is derived from an EMBL/GenBank/DDBJ whole genome shotgun (WGS) entry which is preliminary data.</text>
</comment>
<protein>
    <submittedName>
        <fullName evidence="2">GNAT family N-acetyltransferase</fullName>
    </submittedName>
</protein>
<gene>
    <name evidence="2" type="ORF">Q9S71_05300</name>
</gene>
<dbReference type="PANTHER" id="PTHR43441:SF11">
    <property type="entry name" value="RIBOSOMAL-PROTEIN-SERINE ACETYLTRANSFERASE"/>
    <property type="match status" value="1"/>
</dbReference>
<name>A0ABU3G8U8_9MICO</name>
<dbReference type="SUPFAM" id="SSF55729">
    <property type="entry name" value="Acyl-CoA N-acyltransferases (Nat)"/>
    <property type="match status" value="1"/>
</dbReference>
<evidence type="ECO:0000313" key="3">
    <source>
        <dbReference type="Proteomes" id="UP001251849"/>
    </source>
</evidence>
<evidence type="ECO:0000313" key="2">
    <source>
        <dbReference type="EMBL" id="MDT3316233.1"/>
    </source>
</evidence>
<dbReference type="Gene3D" id="3.40.630.30">
    <property type="match status" value="1"/>
</dbReference>
<dbReference type="InterPro" id="IPR016181">
    <property type="entry name" value="Acyl_CoA_acyltransferase"/>
</dbReference>
<dbReference type="RefSeq" id="WP_311860982.1">
    <property type="nucleotide sequence ID" value="NZ_JAUZVV010000001.1"/>
</dbReference>
<dbReference type="InterPro" id="IPR000182">
    <property type="entry name" value="GNAT_dom"/>
</dbReference>
<dbReference type="PROSITE" id="PS51186">
    <property type="entry name" value="GNAT"/>
    <property type="match status" value="1"/>
</dbReference>
<accession>A0ABU3G8U8</accession>
<reference evidence="2 3" key="1">
    <citation type="submission" date="2023-08" db="EMBL/GenBank/DDBJ databases">
        <title>Microbacterium aquilitoris sp. nov. and Microbacterium gwkjibeachense sp. nov., isolated from beach.</title>
        <authorList>
            <person name="Lee S.D."/>
            <person name="Yang H."/>
            <person name="Kim I."/>
        </authorList>
    </citation>
    <scope>NUCLEOTIDE SEQUENCE [LARGE SCALE GENOMIC DNA]</scope>
    <source>
        <strain evidence="2 3">KSW4-11</strain>
    </source>
</reference>
<evidence type="ECO:0000259" key="1">
    <source>
        <dbReference type="PROSITE" id="PS51186"/>
    </source>
</evidence>
<proteinExistence type="predicted"/>
<dbReference type="PANTHER" id="PTHR43441">
    <property type="entry name" value="RIBOSOMAL-PROTEIN-SERINE ACETYLTRANSFERASE"/>
    <property type="match status" value="1"/>
</dbReference>
<sequence length="216" mass="23895">MELEEIWPLFELSIGTPNLTLRPVRDVDLPGLVQAAADGVHDPERMPFGVPWTDADPADLPRNLAEYQWSLRTRVNPAHWTVAFAVHANGHVVGSQDLSAYTFADRRTVNTGSWLTRSAQGRGWGTEMRAALLMFAFDVLGAEWAESSAASWNEASLAVSRKLGYELNGVTRVVPRQGEPVDEQRVRLHRDAFIRPDWSIAVSGAESVRAHLGVLT</sequence>
<organism evidence="2 3">
    <name type="scientific">Microbacterium gawkjiense</name>
    <dbReference type="NCBI Taxonomy" id="3067309"/>
    <lineage>
        <taxon>Bacteria</taxon>
        <taxon>Bacillati</taxon>
        <taxon>Actinomycetota</taxon>
        <taxon>Actinomycetes</taxon>
        <taxon>Micrococcales</taxon>
        <taxon>Microbacteriaceae</taxon>
        <taxon>Microbacterium</taxon>
    </lineage>
</organism>
<dbReference type="Pfam" id="PF13302">
    <property type="entry name" value="Acetyltransf_3"/>
    <property type="match status" value="1"/>
</dbReference>
<dbReference type="InterPro" id="IPR051908">
    <property type="entry name" value="Ribosomal_N-acetyltransferase"/>
</dbReference>
<keyword evidence="3" id="KW-1185">Reference proteome</keyword>
<dbReference type="EMBL" id="JAUZVV010000001">
    <property type="protein sequence ID" value="MDT3316233.1"/>
    <property type="molecule type" value="Genomic_DNA"/>
</dbReference>
<feature type="domain" description="N-acetyltransferase" evidence="1">
    <location>
        <begin position="19"/>
        <end position="191"/>
    </location>
</feature>